<evidence type="ECO:0000313" key="4">
    <source>
        <dbReference type="Proteomes" id="UP000078544"/>
    </source>
</evidence>
<dbReference type="GO" id="GO:0070939">
    <property type="term" value="C:Dsl1/NZR complex"/>
    <property type="evidence" value="ECO:0007669"/>
    <property type="project" value="InterPro"/>
</dbReference>
<feature type="coiled-coil region" evidence="1">
    <location>
        <begin position="37"/>
        <end position="75"/>
    </location>
</feature>
<dbReference type="GO" id="GO:0060628">
    <property type="term" value="P:regulation of ER to Golgi vesicle-mediated transport"/>
    <property type="evidence" value="ECO:0007669"/>
    <property type="project" value="TreeGrafter"/>
</dbReference>
<dbReference type="EMBL" id="AZGY01000016">
    <property type="protein sequence ID" value="KZZ92165.1"/>
    <property type="molecule type" value="Genomic_DNA"/>
</dbReference>
<dbReference type="Pfam" id="PF04437">
    <property type="entry name" value="RINT1_TIP1"/>
    <property type="match status" value="1"/>
</dbReference>
<feature type="region of interest" description="Disordered" evidence="2">
    <location>
        <begin position="549"/>
        <end position="578"/>
    </location>
</feature>
<protein>
    <submittedName>
        <fullName evidence="3">RINT-1 family protein</fullName>
    </submittedName>
</protein>
<dbReference type="InterPro" id="IPR042044">
    <property type="entry name" value="EXOC6PINT-1/Sec15/Tip20_C_dom2"/>
</dbReference>
<keyword evidence="1" id="KW-0175">Coiled coil</keyword>
<dbReference type="GO" id="GO:0006890">
    <property type="term" value="P:retrograde vesicle-mediated transport, Golgi to endoplasmic reticulum"/>
    <property type="evidence" value="ECO:0007669"/>
    <property type="project" value="InterPro"/>
</dbReference>
<dbReference type="GO" id="GO:0006888">
    <property type="term" value="P:endoplasmic reticulum to Golgi vesicle-mediated transport"/>
    <property type="evidence" value="ECO:0007669"/>
    <property type="project" value="InterPro"/>
</dbReference>
<gene>
    <name evidence="3" type="ORF">AAL_06375</name>
</gene>
<dbReference type="OrthoDB" id="2189254at2759"/>
<evidence type="ECO:0000256" key="1">
    <source>
        <dbReference type="SAM" id="Coils"/>
    </source>
</evidence>
<comment type="caution">
    <text evidence="3">The sequence shown here is derived from an EMBL/GenBank/DDBJ whole genome shotgun (WGS) entry which is preliminary data.</text>
</comment>
<evidence type="ECO:0000313" key="3">
    <source>
        <dbReference type="EMBL" id="KZZ92165.1"/>
    </source>
</evidence>
<evidence type="ECO:0000256" key="2">
    <source>
        <dbReference type="SAM" id="MobiDB-lite"/>
    </source>
</evidence>
<dbReference type="PROSITE" id="PS51386">
    <property type="entry name" value="RINT1_TIP20"/>
    <property type="match status" value="1"/>
</dbReference>
<sequence length="801" mass="89978">MAFSFAEEGREFDLRVEDYLDDKLQTTADLDGLDEILANVETQRTLLQSQLDNAIEELEKARRDSTDRNQWLQEQIQIFNQLQESIDTRLQIAAASDAPDEAITRLQRPMKKLQDVDVAQKYLVLLQDVGKLRADARSHLPQSPKAALEPYTKLKELSFRLRSLPGNESLHLVDHVDNVTKSLWEEMKKTMSAELEAILNKRRWPRVDPHSEMDEAWIACLERLIDLQTPDVLHSSSCVSLLPFDVMTAIFTAEFRFHFMSDKPTSSPQCMGSHCFPWFLSTIEKWEDYFRDNLRHLLAAKFSGTEVSEMLVYMEPSCALVTSMLPVMREKVQSVMVGATKNPAFLSSLISQLMTFDEEIRLRFNYDGGDAENGWFGLTGEVLETHFDDWFKVEREMAMERFEQIIESQDGRKIDYDYASAGKMKPTFAAVRLTELLRTVTGKIEGLRKLKHKIRFLTDIQLDILDGYHDRLRGSLESYQAITSTLGRTLHGVTREQLAALEGTGAFEALCKVIGSSDHVANALAEWSDDEASFFVVLWHDLQARDTQRNKRTSTGSAIEPADISGRVPDTSSKESDESGIFDETMSAYLARRRAAEQLLVNALADSHAKAFRNYVNKVQWTTVGDAAVLDDPTSLSVTPELDEPLRTLQRNLEFLNKALSTAAVLRVWHSALDKLQDLLWNGVLLKHSFTTLGAAQFAHDCDAIFSLVDRYIAGGSGALDSLCEGLRLLNLPTGATDSSSAVDGDAKAATMTLKQASDGAFASNDGARKVLEELGLVALTPVNARYILQRRVENNENIGW</sequence>
<dbReference type="AlphaFoldDB" id="A0A167Z4R2"/>
<dbReference type="PANTHER" id="PTHR13520:SF0">
    <property type="entry name" value="RAD50-INTERACTING PROTEIN 1"/>
    <property type="match status" value="1"/>
</dbReference>
<reference evidence="3 4" key="1">
    <citation type="journal article" date="2016" name="Genome Biol. Evol.">
        <title>Divergent and convergent evolution of fungal pathogenicity.</title>
        <authorList>
            <person name="Shang Y."/>
            <person name="Xiao G."/>
            <person name="Zheng P."/>
            <person name="Cen K."/>
            <person name="Zhan S."/>
            <person name="Wang C."/>
        </authorList>
    </citation>
    <scope>NUCLEOTIDE SEQUENCE [LARGE SCALE GENOMIC DNA]</scope>
    <source>
        <strain evidence="3 4">RCEF 2490</strain>
    </source>
</reference>
<keyword evidence="4" id="KW-1185">Reference proteome</keyword>
<dbReference type="Gene3D" id="1.20.58.670">
    <property type="entry name" value="Dsl1p vesicle tethering complex, Tip20p subunit, domain D"/>
    <property type="match status" value="1"/>
</dbReference>
<dbReference type="InterPro" id="IPR007528">
    <property type="entry name" value="RINT1_Tip20"/>
</dbReference>
<proteinExistence type="predicted"/>
<dbReference type="PANTHER" id="PTHR13520">
    <property type="entry name" value="RAD50-INTERACTING PROTEIN 1 RINT-1"/>
    <property type="match status" value="1"/>
</dbReference>
<dbReference type="STRING" id="1081109.A0A167Z4R2"/>
<accession>A0A167Z4R2</accession>
<dbReference type="Proteomes" id="UP000078544">
    <property type="component" value="Unassembled WGS sequence"/>
</dbReference>
<name>A0A167Z4R2_9HYPO</name>
<organism evidence="3 4">
    <name type="scientific">Moelleriella libera RCEF 2490</name>
    <dbReference type="NCBI Taxonomy" id="1081109"/>
    <lineage>
        <taxon>Eukaryota</taxon>
        <taxon>Fungi</taxon>
        <taxon>Dikarya</taxon>
        <taxon>Ascomycota</taxon>
        <taxon>Pezizomycotina</taxon>
        <taxon>Sordariomycetes</taxon>
        <taxon>Hypocreomycetidae</taxon>
        <taxon>Hypocreales</taxon>
        <taxon>Clavicipitaceae</taxon>
        <taxon>Moelleriella</taxon>
    </lineage>
</organism>